<evidence type="ECO:0000256" key="1">
    <source>
        <dbReference type="SAM" id="MobiDB-lite"/>
    </source>
</evidence>
<feature type="region of interest" description="Disordered" evidence="1">
    <location>
        <begin position="561"/>
        <end position="583"/>
    </location>
</feature>
<evidence type="ECO:0000313" key="3">
    <source>
        <dbReference type="Proteomes" id="UP000250235"/>
    </source>
</evidence>
<accession>A0A2Z7BU92</accession>
<dbReference type="PANTHER" id="PTHR34105">
    <property type="entry name" value="PROLINE-, GLUTAMIC ACID- AND LEUCINE-RICH PROTEIN 1"/>
    <property type="match status" value="1"/>
</dbReference>
<reference evidence="2 3" key="1">
    <citation type="journal article" date="2015" name="Proc. Natl. Acad. Sci. U.S.A.">
        <title>The resurrection genome of Boea hygrometrica: A blueprint for survival of dehydration.</title>
        <authorList>
            <person name="Xiao L."/>
            <person name="Yang G."/>
            <person name="Zhang L."/>
            <person name="Yang X."/>
            <person name="Zhao S."/>
            <person name="Ji Z."/>
            <person name="Zhou Q."/>
            <person name="Hu M."/>
            <person name="Wang Y."/>
            <person name="Chen M."/>
            <person name="Xu Y."/>
            <person name="Jin H."/>
            <person name="Xiao X."/>
            <person name="Hu G."/>
            <person name="Bao F."/>
            <person name="Hu Y."/>
            <person name="Wan P."/>
            <person name="Li L."/>
            <person name="Deng X."/>
            <person name="Kuang T."/>
            <person name="Xiang C."/>
            <person name="Zhu J.K."/>
            <person name="Oliver M.J."/>
            <person name="He Y."/>
        </authorList>
    </citation>
    <scope>NUCLEOTIDE SEQUENCE [LARGE SCALE GENOMIC DNA]</scope>
    <source>
        <strain evidence="3">cv. XS01</strain>
    </source>
</reference>
<feature type="region of interest" description="Disordered" evidence="1">
    <location>
        <begin position="467"/>
        <end position="495"/>
    </location>
</feature>
<dbReference type="GO" id="GO:0005634">
    <property type="term" value="C:nucleus"/>
    <property type="evidence" value="ECO:0007669"/>
    <property type="project" value="TreeGrafter"/>
</dbReference>
<evidence type="ECO:0000313" key="2">
    <source>
        <dbReference type="EMBL" id="KZV37228.1"/>
    </source>
</evidence>
<dbReference type="Proteomes" id="UP000250235">
    <property type="component" value="Unassembled WGS sequence"/>
</dbReference>
<dbReference type="OrthoDB" id="20900at2759"/>
<name>A0A2Z7BU92_9LAMI</name>
<sequence length="684" mass="74950">MNVFPVSIHRHYDNVEAAIISKIMSGECSSGILKKLSYGLSLLLKSRGDKDSWRLMIVKILLSIDSHLSDAFGGLDEDSRSSEAMKVFLLSSKDSPPPLGGLVVPDQTSIISARRPEQLLGSKICALMRSCTMMLTSFYPVQAPVPVLALLVVARRVLLFDGSLSQRSCLFGSTLKQEFICSELPRLQLHTLEIIKAVIKGLRSKLFLHAADIFRLLTEYMGRCTFPELRVRAYSIIKVLISMGGVGTASHVFGDIVNIVFVDLNPLAYKKDDPTSKSALEVGAKSRRKRKKHSTMAGSFEEQLGKDVEVEMPQTSFPTSVQIAALEVLEALLVVGRYWKSDNWRPKVDHLLISIAANAFKGGWSLEDRNVMSGEPSLVGSDFQLALLQALYASLVSPGCPYSSHFASGVELFRSGFQERGTKLAEFCGRALDRLMRMSTNTMLGTRPSINNYQGQGHKFPDTSFATGHSQSSTFQVGIQGKDPSEPESEDDDLYENWTRSDKDDEMEMQVTETRNNANDAAKPLVTTVVTSVPTVSEENDLGASASSPAEKMVVSRNDFRVESPVSETTKKQRRDSAPTTSSNLLISAQSDVVTLESVAFKPLGQDSAVKNNIDNGISVIDEMNASTSEKLVSESKNDNLAPIVDRLSVFLSRSEKSWGTVLESDNETADSFPDIVDGDPDSD</sequence>
<feature type="region of interest" description="Disordered" evidence="1">
    <location>
        <begin position="661"/>
        <end position="684"/>
    </location>
</feature>
<proteinExistence type="predicted"/>
<dbReference type="GO" id="GO:0006364">
    <property type="term" value="P:rRNA processing"/>
    <property type="evidence" value="ECO:0007669"/>
    <property type="project" value="TreeGrafter"/>
</dbReference>
<keyword evidence="3" id="KW-1185">Reference proteome</keyword>
<protein>
    <submittedName>
        <fullName evidence="2">Proline-, glutamic acid-and leucine-rich protein 1</fullName>
    </submittedName>
</protein>
<organism evidence="2 3">
    <name type="scientific">Dorcoceras hygrometricum</name>
    <dbReference type="NCBI Taxonomy" id="472368"/>
    <lineage>
        <taxon>Eukaryota</taxon>
        <taxon>Viridiplantae</taxon>
        <taxon>Streptophyta</taxon>
        <taxon>Embryophyta</taxon>
        <taxon>Tracheophyta</taxon>
        <taxon>Spermatophyta</taxon>
        <taxon>Magnoliopsida</taxon>
        <taxon>eudicotyledons</taxon>
        <taxon>Gunneridae</taxon>
        <taxon>Pentapetalae</taxon>
        <taxon>asterids</taxon>
        <taxon>lamiids</taxon>
        <taxon>Lamiales</taxon>
        <taxon>Gesneriaceae</taxon>
        <taxon>Didymocarpoideae</taxon>
        <taxon>Trichosporeae</taxon>
        <taxon>Loxocarpinae</taxon>
        <taxon>Dorcoceras</taxon>
    </lineage>
</organism>
<feature type="compositionally biased region" description="Polar residues" evidence="1">
    <location>
        <begin position="467"/>
        <end position="477"/>
    </location>
</feature>
<feature type="compositionally biased region" description="Acidic residues" evidence="1">
    <location>
        <begin position="486"/>
        <end position="495"/>
    </location>
</feature>
<dbReference type="PANTHER" id="PTHR34105:SF1">
    <property type="entry name" value="PROLINE-, GLUTAMIC ACID- AND LEUCINE-RICH PROTEIN 1"/>
    <property type="match status" value="1"/>
</dbReference>
<dbReference type="AlphaFoldDB" id="A0A2Z7BU92"/>
<dbReference type="EMBL" id="KV003150">
    <property type="protein sequence ID" value="KZV37228.1"/>
    <property type="molecule type" value="Genomic_DNA"/>
</dbReference>
<gene>
    <name evidence="2" type="ORF">F511_25026</name>
</gene>